<dbReference type="PANTHER" id="PTHR10192">
    <property type="entry name" value="MOLYBDOPTERIN BIOSYNTHESIS PROTEIN"/>
    <property type="match status" value="1"/>
</dbReference>
<evidence type="ECO:0000259" key="8">
    <source>
        <dbReference type="SMART" id="SM00852"/>
    </source>
</evidence>
<proteinExistence type="inferred from homology"/>
<organism evidence="9 10">
    <name type="scientific">Kineosporia mesophila</name>
    <dbReference type="NCBI Taxonomy" id="566012"/>
    <lineage>
        <taxon>Bacteria</taxon>
        <taxon>Bacillati</taxon>
        <taxon>Actinomycetota</taxon>
        <taxon>Actinomycetes</taxon>
        <taxon>Kineosporiales</taxon>
        <taxon>Kineosporiaceae</taxon>
        <taxon>Kineosporia</taxon>
    </lineage>
</organism>
<evidence type="ECO:0000256" key="6">
    <source>
        <dbReference type="ARBA" id="ARBA00047317"/>
    </source>
</evidence>
<evidence type="ECO:0000256" key="1">
    <source>
        <dbReference type="ARBA" id="ARBA00002901"/>
    </source>
</evidence>
<dbReference type="SUPFAM" id="SSF53218">
    <property type="entry name" value="Molybdenum cofactor biosynthesis proteins"/>
    <property type="match status" value="1"/>
</dbReference>
<comment type="pathway">
    <text evidence="2 7">Cofactor biosynthesis; molybdopterin biosynthesis.</text>
</comment>
<accession>A0ABP7AEM4</accession>
<keyword evidence="10" id="KW-1185">Reference proteome</keyword>
<evidence type="ECO:0000256" key="2">
    <source>
        <dbReference type="ARBA" id="ARBA00005046"/>
    </source>
</evidence>
<feature type="domain" description="MoaB/Mog" evidence="8">
    <location>
        <begin position="179"/>
        <end position="318"/>
    </location>
</feature>
<dbReference type="SUPFAM" id="SSF63867">
    <property type="entry name" value="MoeA C-terminal domain-like"/>
    <property type="match status" value="1"/>
</dbReference>
<comment type="caution">
    <text evidence="9">The sequence shown here is derived from an EMBL/GenBank/DDBJ whole genome shotgun (WGS) entry which is preliminary data.</text>
</comment>
<dbReference type="InterPro" id="IPR038987">
    <property type="entry name" value="MoeA-like"/>
</dbReference>
<dbReference type="PANTHER" id="PTHR10192:SF5">
    <property type="entry name" value="GEPHYRIN"/>
    <property type="match status" value="1"/>
</dbReference>
<keyword evidence="4 7" id="KW-0500">Molybdenum</keyword>
<dbReference type="SMART" id="SM00852">
    <property type="entry name" value="MoCF_biosynth"/>
    <property type="match status" value="1"/>
</dbReference>
<dbReference type="Gene3D" id="2.40.340.10">
    <property type="entry name" value="MoeA, C-terminal, domain IV"/>
    <property type="match status" value="1"/>
</dbReference>
<evidence type="ECO:0000256" key="5">
    <source>
        <dbReference type="ARBA" id="ARBA00023150"/>
    </source>
</evidence>
<reference evidence="10" key="1">
    <citation type="journal article" date="2019" name="Int. J. Syst. Evol. Microbiol.">
        <title>The Global Catalogue of Microorganisms (GCM) 10K type strain sequencing project: providing services to taxonomists for standard genome sequencing and annotation.</title>
        <authorList>
            <consortium name="The Broad Institute Genomics Platform"/>
            <consortium name="The Broad Institute Genome Sequencing Center for Infectious Disease"/>
            <person name="Wu L."/>
            <person name="Ma J."/>
        </authorList>
    </citation>
    <scope>NUCLEOTIDE SEQUENCE [LARGE SCALE GENOMIC DNA]</scope>
    <source>
        <strain evidence="10">JCM 16902</strain>
    </source>
</reference>
<sequence length="406" mass="41991">MRSVDEHLKLCLKNLGPLPAVEVLLSEAAGCVLAQDIVSGIDMPRFDNSSMDGYAVRAAEVASATAGSPVNLPVLGDIPAGRGDALELEPGTTLRIMTGAPVPAGADSVVQVEWTDGGVRQVRIDRPVPPGRNIRRSGEDVREGETVLTAGTWLTARHVTLAASVGIDRLTVHPRPRVVVLPSGSELVPPGKPLQPGQIHDSNGYGLLAAAQAAGAVARHGGIMPDTPEAVGSMLEAAAAEADLLITTGGVSAGAYDTVKAVLRELGTMEFVQVAMQPGKPQGFGTIGPRSTPLFTLPGNPVSALLSFEVFVAPALRRLAGRPDLDRSTPTATVVEGWRSPAARRQFARCLLTVTAAGPTVRPVGGQGSHLVADLAGANCLVIVPEDVTQVSEGDELPYIVLESGS</sequence>
<dbReference type="InterPro" id="IPR005110">
    <property type="entry name" value="MoeA_linker/N"/>
</dbReference>
<comment type="cofactor">
    <cofactor evidence="7">
        <name>Mg(2+)</name>
        <dbReference type="ChEBI" id="CHEBI:18420"/>
    </cofactor>
</comment>
<comment type="function">
    <text evidence="1 7">Catalyzes the insertion of molybdate into adenylated molybdopterin with the concomitant release of AMP.</text>
</comment>
<protein>
    <recommendedName>
        <fullName evidence="7">Molybdopterin molybdenumtransferase</fullName>
        <ecNumber evidence="7">2.10.1.1</ecNumber>
    </recommendedName>
</protein>
<dbReference type="NCBIfam" id="NF045515">
    <property type="entry name" value="Glp_gephyrin"/>
    <property type="match status" value="1"/>
</dbReference>
<dbReference type="SUPFAM" id="SSF63882">
    <property type="entry name" value="MoeA N-terminal region -like"/>
    <property type="match status" value="1"/>
</dbReference>
<dbReference type="InterPro" id="IPR036688">
    <property type="entry name" value="MoeA_C_domain_IV_sf"/>
</dbReference>
<evidence type="ECO:0000256" key="4">
    <source>
        <dbReference type="ARBA" id="ARBA00022505"/>
    </source>
</evidence>
<keyword evidence="7" id="KW-0808">Transferase</keyword>
<comment type="similarity">
    <text evidence="3 7">Belongs to the MoeA family.</text>
</comment>
<dbReference type="Gene3D" id="3.40.980.10">
    <property type="entry name" value="MoaB/Mog-like domain"/>
    <property type="match status" value="1"/>
</dbReference>
<dbReference type="NCBIfam" id="TIGR00177">
    <property type="entry name" value="molyb_syn"/>
    <property type="match status" value="1"/>
</dbReference>
<evidence type="ECO:0000313" key="10">
    <source>
        <dbReference type="Proteomes" id="UP001501074"/>
    </source>
</evidence>
<dbReference type="InterPro" id="IPR036135">
    <property type="entry name" value="MoeA_linker/N_sf"/>
</dbReference>
<dbReference type="CDD" id="cd00887">
    <property type="entry name" value="MoeA"/>
    <property type="match status" value="1"/>
</dbReference>
<evidence type="ECO:0000256" key="3">
    <source>
        <dbReference type="ARBA" id="ARBA00010763"/>
    </source>
</evidence>
<name>A0ABP7AEM4_9ACTN</name>
<evidence type="ECO:0000313" key="9">
    <source>
        <dbReference type="EMBL" id="GAA3630477.1"/>
    </source>
</evidence>
<keyword evidence="5 7" id="KW-0501">Molybdenum cofactor biosynthesis</keyword>
<dbReference type="Pfam" id="PF03453">
    <property type="entry name" value="MoeA_N"/>
    <property type="match status" value="1"/>
</dbReference>
<gene>
    <name evidence="9" type="ORF">GCM10022223_55270</name>
</gene>
<dbReference type="Proteomes" id="UP001501074">
    <property type="component" value="Unassembled WGS sequence"/>
</dbReference>
<keyword evidence="7" id="KW-0479">Metal-binding</keyword>
<dbReference type="EMBL" id="BAAAZO010000011">
    <property type="protein sequence ID" value="GAA3630477.1"/>
    <property type="molecule type" value="Genomic_DNA"/>
</dbReference>
<dbReference type="Gene3D" id="3.90.105.10">
    <property type="entry name" value="Molybdopterin biosynthesis moea protein, domain 2"/>
    <property type="match status" value="1"/>
</dbReference>
<dbReference type="EC" id="2.10.1.1" evidence="7"/>
<dbReference type="InterPro" id="IPR036425">
    <property type="entry name" value="MoaB/Mog-like_dom_sf"/>
</dbReference>
<dbReference type="Pfam" id="PF03454">
    <property type="entry name" value="MoeA_C"/>
    <property type="match status" value="1"/>
</dbReference>
<evidence type="ECO:0000256" key="7">
    <source>
        <dbReference type="RuleBase" id="RU365090"/>
    </source>
</evidence>
<dbReference type="Pfam" id="PF00994">
    <property type="entry name" value="MoCF_biosynth"/>
    <property type="match status" value="1"/>
</dbReference>
<dbReference type="RefSeq" id="WP_269327688.1">
    <property type="nucleotide sequence ID" value="NZ_BAAAZO010000011.1"/>
</dbReference>
<comment type="catalytic activity">
    <reaction evidence="6">
        <text>adenylyl-molybdopterin + molybdate = Mo-molybdopterin + AMP + H(+)</text>
        <dbReference type="Rhea" id="RHEA:35047"/>
        <dbReference type="ChEBI" id="CHEBI:15378"/>
        <dbReference type="ChEBI" id="CHEBI:36264"/>
        <dbReference type="ChEBI" id="CHEBI:62727"/>
        <dbReference type="ChEBI" id="CHEBI:71302"/>
        <dbReference type="ChEBI" id="CHEBI:456215"/>
        <dbReference type="EC" id="2.10.1.1"/>
    </reaction>
</comment>
<dbReference type="Gene3D" id="2.170.190.11">
    <property type="entry name" value="Molybdopterin biosynthesis moea protein, domain 3"/>
    <property type="match status" value="1"/>
</dbReference>
<dbReference type="InterPro" id="IPR005111">
    <property type="entry name" value="MoeA_C_domain_IV"/>
</dbReference>
<keyword evidence="7" id="KW-0460">Magnesium</keyword>
<dbReference type="InterPro" id="IPR001453">
    <property type="entry name" value="MoaB/Mog_dom"/>
</dbReference>